<dbReference type="InterPro" id="IPR036869">
    <property type="entry name" value="J_dom_sf"/>
</dbReference>
<comment type="caution">
    <text evidence="4">The sequence shown here is derived from an EMBL/GenBank/DDBJ whole genome shotgun (WGS) entry which is preliminary data.</text>
</comment>
<evidence type="ECO:0000259" key="3">
    <source>
        <dbReference type="PROSITE" id="PS50076"/>
    </source>
</evidence>
<dbReference type="PROSITE" id="PS50076">
    <property type="entry name" value="DNAJ_2"/>
    <property type="match status" value="1"/>
</dbReference>
<feature type="domain" description="J" evidence="3">
    <location>
        <begin position="49"/>
        <end position="110"/>
    </location>
</feature>
<reference evidence="4 5" key="1">
    <citation type="journal article" date="2018" name="Sci. Rep.">
        <title>Genome sequence of the cauliflower mushroom Sparassis crispa (Hanabiratake) and its association with beneficial usage.</title>
        <authorList>
            <person name="Kiyama R."/>
            <person name="Furutani Y."/>
            <person name="Kawaguchi K."/>
            <person name="Nakanishi T."/>
        </authorList>
    </citation>
    <scope>NUCLEOTIDE SEQUENCE [LARGE SCALE GENOMIC DNA]</scope>
</reference>
<keyword evidence="1" id="KW-0143">Chaperone</keyword>
<organism evidence="4 5">
    <name type="scientific">Sparassis crispa</name>
    <dbReference type="NCBI Taxonomy" id="139825"/>
    <lineage>
        <taxon>Eukaryota</taxon>
        <taxon>Fungi</taxon>
        <taxon>Dikarya</taxon>
        <taxon>Basidiomycota</taxon>
        <taxon>Agaricomycotina</taxon>
        <taxon>Agaricomycetes</taxon>
        <taxon>Polyporales</taxon>
        <taxon>Sparassidaceae</taxon>
        <taxon>Sparassis</taxon>
    </lineage>
</organism>
<dbReference type="InParanoid" id="A0A401GHJ8"/>
<dbReference type="SMART" id="SM00271">
    <property type="entry name" value="DnaJ"/>
    <property type="match status" value="1"/>
</dbReference>
<feature type="region of interest" description="Disordered" evidence="2">
    <location>
        <begin position="194"/>
        <end position="220"/>
    </location>
</feature>
<dbReference type="AlphaFoldDB" id="A0A401GHJ8"/>
<evidence type="ECO:0000256" key="1">
    <source>
        <dbReference type="ARBA" id="ARBA00023186"/>
    </source>
</evidence>
<dbReference type="InterPro" id="IPR001623">
    <property type="entry name" value="DnaJ_domain"/>
</dbReference>
<sequence length="220" mass="24596">MIRILRPTPAPLRLGRRCQCLRPTYCCPPRRNVSSSSNPFPYPTNANPTPHQIFHLSHSASRDQVKARYYDLVRIYHPDSPISRVVPPETAHSRFQSISSAYAVLSGKAKTHGGPGNDGPEHATTYHNLSAAMWRERQRRRADLEVGFDEVWKDRMILAAIFLALGLFVAQTYSMRQQAMTEALERARQQARATAAVGSRSRPDDSLIAAPVPAGHAQEE</sequence>
<protein>
    <recommendedName>
        <fullName evidence="3">J domain-containing protein</fullName>
    </recommendedName>
</protein>
<dbReference type="EMBL" id="BFAD01000003">
    <property type="protein sequence ID" value="GBE81593.1"/>
    <property type="molecule type" value="Genomic_DNA"/>
</dbReference>
<evidence type="ECO:0000313" key="5">
    <source>
        <dbReference type="Proteomes" id="UP000287166"/>
    </source>
</evidence>
<proteinExistence type="predicted"/>
<dbReference type="Gene3D" id="1.10.287.110">
    <property type="entry name" value="DnaJ domain"/>
    <property type="match status" value="1"/>
</dbReference>
<keyword evidence="5" id="KW-1185">Reference proteome</keyword>
<name>A0A401GHJ8_9APHY</name>
<dbReference type="InterPro" id="IPR051938">
    <property type="entry name" value="Apopto_cytoskel_mod"/>
</dbReference>
<dbReference type="CDD" id="cd06257">
    <property type="entry name" value="DnaJ"/>
    <property type="match status" value="1"/>
</dbReference>
<dbReference type="Proteomes" id="UP000287166">
    <property type="component" value="Unassembled WGS sequence"/>
</dbReference>
<dbReference type="PRINTS" id="PR00625">
    <property type="entry name" value="JDOMAIN"/>
</dbReference>
<evidence type="ECO:0000256" key="2">
    <source>
        <dbReference type="SAM" id="MobiDB-lite"/>
    </source>
</evidence>
<dbReference type="GeneID" id="38778510"/>
<dbReference type="SUPFAM" id="SSF46565">
    <property type="entry name" value="Chaperone J-domain"/>
    <property type="match status" value="1"/>
</dbReference>
<dbReference type="PANTHER" id="PTHR44145">
    <property type="entry name" value="DNAJ HOMOLOG SUBFAMILY A MEMBER 3, MITOCHONDRIAL"/>
    <property type="match status" value="1"/>
</dbReference>
<dbReference type="STRING" id="139825.A0A401GHJ8"/>
<accession>A0A401GHJ8</accession>
<dbReference type="PANTHER" id="PTHR44145:SF3">
    <property type="entry name" value="DNAJ HOMOLOG SUBFAMILY A MEMBER 3, MITOCHONDRIAL"/>
    <property type="match status" value="1"/>
</dbReference>
<gene>
    <name evidence="4" type="ORF">SCP_0313220</name>
</gene>
<evidence type="ECO:0000313" key="4">
    <source>
        <dbReference type="EMBL" id="GBE81593.1"/>
    </source>
</evidence>
<dbReference type="RefSeq" id="XP_027612506.1">
    <property type="nucleotide sequence ID" value="XM_027756705.1"/>
</dbReference>
<dbReference type="Pfam" id="PF00226">
    <property type="entry name" value="DnaJ"/>
    <property type="match status" value="1"/>
</dbReference>
<dbReference type="OrthoDB" id="445556at2759"/>